<proteinExistence type="inferred from homology"/>
<dbReference type="SUPFAM" id="SSF51569">
    <property type="entry name" value="Aldolase"/>
    <property type="match status" value="1"/>
</dbReference>
<comment type="pathway">
    <text evidence="1">Carbohydrate degradation; pentose phosphate pathway; D-glyceraldehyde 3-phosphate and beta-D-fructose 6-phosphate from D-ribose 5-phosphate and D-xylulose 5-phosphate (non-oxidative stage): step 2/3.</text>
</comment>
<dbReference type="UniPathway" id="UPA00115">
    <property type="reaction ID" value="UER00414"/>
</dbReference>
<dbReference type="GO" id="GO:0004801">
    <property type="term" value="F:transaldolase activity"/>
    <property type="evidence" value="ECO:0007669"/>
    <property type="project" value="UniProtKB-EC"/>
</dbReference>
<dbReference type="InterPro" id="IPR004730">
    <property type="entry name" value="Transaldolase_1"/>
</dbReference>
<sequence>MAMAMSISMLMSSRLLAPQNQFKGWRGNGRANINVNPLCTAASASSSSLNTAQGKTELEAISEFSEIVPDTVIFDDFERFAPTAATVSSSLLLGICSLPEIRFGHAIETALADSECYSQEEGSDRLSCIFNKALVNVGAELAKIVPGRVSTEVDACLAYDTHGTIRKVHELLKLYKEVEVPQERLLFKIPATWQGIEASRLLEAQGIQTHVTFVYSFPQAAAAAQAGSSVIQIFIGRVRDWARNHSGDQEIENAVARGEDPGIALATKSFNYIHKYGHKSKLMAAAIRNKQDMFSLLGIDYLIVPLKILESLKESKAILDDKYSFVRRLSPEIAQGYNFTPEELMTWDQLAFASAMGPAAEELLAAGLDGYINQNKRVEEYFAKMWPPPNV</sequence>
<evidence type="ECO:0000256" key="6">
    <source>
        <dbReference type="ARBA" id="ARBA00023270"/>
    </source>
</evidence>
<dbReference type="InterPro" id="IPR013785">
    <property type="entry name" value="Aldolase_TIM"/>
</dbReference>
<dbReference type="EC" id="2.2.1.2" evidence="3"/>
<accession>A0A0D6R4T4</accession>
<keyword evidence="4" id="KW-0963">Cytoplasm</keyword>
<evidence type="ECO:0000256" key="2">
    <source>
        <dbReference type="ARBA" id="ARBA00008012"/>
    </source>
</evidence>
<dbReference type="Pfam" id="PF00923">
    <property type="entry name" value="TAL_FSA"/>
    <property type="match status" value="1"/>
</dbReference>
<evidence type="ECO:0000256" key="1">
    <source>
        <dbReference type="ARBA" id="ARBA00004857"/>
    </source>
</evidence>
<keyword evidence="6" id="KW-0704">Schiff base</keyword>
<evidence type="ECO:0000256" key="5">
    <source>
        <dbReference type="ARBA" id="ARBA00023126"/>
    </source>
</evidence>
<evidence type="ECO:0000313" key="7">
    <source>
        <dbReference type="EMBL" id="JAG97711.1"/>
    </source>
</evidence>
<keyword evidence="5" id="KW-0570">Pentose shunt</keyword>
<protein>
    <recommendedName>
        <fullName evidence="3">transaldolase</fullName>
        <ecNumber evidence="3">2.2.1.2</ecNumber>
    </recommendedName>
</protein>
<comment type="similarity">
    <text evidence="2">Belongs to the transaldolase family. Type 1 subfamily.</text>
</comment>
<evidence type="ECO:0000256" key="3">
    <source>
        <dbReference type="ARBA" id="ARBA00013151"/>
    </source>
</evidence>
<dbReference type="GO" id="GO:0006098">
    <property type="term" value="P:pentose-phosphate shunt"/>
    <property type="evidence" value="ECO:0007669"/>
    <property type="project" value="UniProtKB-UniPathway"/>
</dbReference>
<name>A0A0D6R4T4_ARACU</name>
<organism evidence="7">
    <name type="scientific">Araucaria cunninghamii</name>
    <name type="common">Hoop pine</name>
    <name type="synonym">Moreton Bay pine</name>
    <dbReference type="NCBI Taxonomy" id="56994"/>
    <lineage>
        <taxon>Eukaryota</taxon>
        <taxon>Viridiplantae</taxon>
        <taxon>Streptophyta</taxon>
        <taxon>Embryophyta</taxon>
        <taxon>Tracheophyta</taxon>
        <taxon>Spermatophyta</taxon>
        <taxon>Pinopsida</taxon>
        <taxon>Pinidae</taxon>
        <taxon>Conifers II</taxon>
        <taxon>Araucariales</taxon>
        <taxon>Araucariaceae</taxon>
        <taxon>Araucaria</taxon>
    </lineage>
</organism>
<dbReference type="PANTHER" id="PTHR10683:SF18">
    <property type="entry name" value="TRANSALDOLASE"/>
    <property type="match status" value="1"/>
</dbReference>
<dbReference type="InterPro" id="IPR001585">
    <property type="entry name" value="TAL/FSA"/>
</dbReference>
<dbReference type="FunFam" id="3.20.20.70:FF:000163">
    <property type="entry name" value="Transaldolase B"/>
    <property type="match status" value="1"/>
</dbReference>
<dbReference type="CDD" id="cd00957">
    <property type="entry name" value="Transaldolase_TalAB"/>
    <property type="match status" value="1"/>
</dbReference>
<dbReference type="Gene3D" id="3.20.20.70">
    <property type="entry name" value="Aldolase class I"/>
    <property type="match status" value="1"/>
</dbReference>
<dbReference type="EMBL" id="GCKF01031672">
    <property type="protein sequence ID" value="JAG97711.1"/>
    <property type="molecule type" value="Transcribed_RNA"/>
</dbReference>
<dbReference type="GO" id="GO:0005975">
    <property type="term" value="P:carbohydrate metabolic process"/>
    <property type="evidence" value="ECO:0007669"/>
    <property type="project" value="InterPro"/>
</dbReference>
<dbReference type="GO" id="GO:0005737">
    <property type="term" value="C:cytoplasm"/>
    <property type="evidence" value="ECO:0007669"/>
    <property type="project" value="InterPro"/>
</dbReference>
<evidence type="ECO:0000256" key="4">
    <source>
        <dbReference type="ARBA" id="ARBA00022490"/>
    </source>
</evidence>
<dbReference type="PANTHER" id="PTHR10683">
    <property type="entry name" value="TRANSALDOLASE"/>
    <property type="match status" value="1"/>
</dbReference>
<dbReference type="AlphaFoldDB" id="A0A0D6R4T4"/>
<reference evidence="7" key="1">
    <citation type="submission" date="2015-03" db="EMBL/GenBank/DDBJ databases">
        <title>A transcriptome of Araucaria cunninghamii, an australian fine timber species.</title>
        <authorList>
            <person name="Jing Yi C.J.Y."/>
            <person name="Yin San L.Y.S."/>
            <person name="Abdul Karim S.S."/>
            <person name="Wan Azmi N.N."/>
            <person name="Hercus R.R."/>
            <person name="Croft L.L."/>
        </authorList>
    </citation>
    <scope>NUCLEOTIDE SEQUENCE</scope>
    <source>
        <strain evidence="7">MI0301</strain>
        <tissue evidence="7">Leaf</tissue>
    </source>
</reference>